<evidence type="ECO:0000313" key="1">
    <source>
        <dbReference type="EMBL" id="ADW67877.1"/>
    </source>
</evidence>
<name>E8X111_GRATM</name>
<dbReference type="STRING" id="1198114.AciX9_0809"/>
<dbReference type="PaxDb" id="1198114-AciX9_0809"/>
<protein>
    <submittedName>
        <fullName evidence="1">Uncharacterized protein</fullName>
    </submittedName>
</protein>
<proteinExistence type="predicted"/>
<organism evidence="2">
    <name type="scientific">Granulicella tundricola (strain ATCC BAA-1859 / DSM 23138 / MP5ACTX9)</name>
    <dbReference type="NCBI Taxonomy" id="1198114"/>
    <lineage>
        <taxon>Bacteria</taxon>
        <taxon>Pseudomonadati</taxon>
        <taxon>Acidobacteriota</taxon>
        <taxon>Terriglobia</taxon>
        <taxon>Terriglobales</taxon>
        <taxon>Acidobacteriaceae</taxon>
        <taxon>Granulicella</taxon>
    </lineage>
</organism>
<dbReference type="HOGENOM" id="CLU_2023447_0_0_0"/>
<evidence type="ECO:0000313" key="2">
    <source>
        <dbReference type="Proteomes" id="UP000000343"/>
    </source>
</evidence>
<sequence>MTTKKIANVADHAKPKIKLKARLKTESQPASTSLYHGLNMVLHAVRSIAQYEDALCELAHEAKGSEALSAGANETLRGILAKIPSDEYLRELDVVRALVGSDPKAAPRKKVQVKKAGRASSK</sequence>
<dbReference type="AlphaFoldDB" id="E8X111"/>
<gene>
    <name evidence="1" type="ordered locus">AciX9_0809</name>
</gene>
<dbReference type="OrthoDB" id="123493at2"/>
<reference evidence="2" key="1">
    <citation type="submission" date="2011-01" db="EMBL/GenBank/DDBJ databases">
        <title>Complete sequence of chromosome of Acidobacterium sp. MP5ACTX9.</title>
        <authorList>
            <consortium name="US DOE Joint Genome Institute"/>
            <person name="Lucas S."/>
            <person name="Copeland A."/>
            <person name="Lapidus A."/>
            <person name="Cheng J.-F."/>
            <person name="Goodwin L."/>
            <person name="Pitluck S."/>
            <person name="Teshima H."/>
            <person name="Detter J.C."/>
            <person name="Han C."/>
            <person name="Tapia R."/>
            <person name="Land M."/>
            <person name="Hauser L."/>
            <person name="Kyrpides N."/>
            <person name="Ivanova N."/>
            <person name="Ovchinnikova G."/>
            <person name="Pagani I."/>
            <person name="Rawat S.R."/>
            <person name="Mannisto M."/>
            <person name="Haggblom M.M."/>
            <person name="Woyke T."/>
        </authorList>
    </citation>
    <scope>NUCLEOTIDE SEQUENCE [LARGE SCALE GENOMIC DNA]</scope>
    <source>
        <strain evidence="2">MP5ACTX9</strain>
    </source>
</reference>
<accession>E8X111</accession>
<dbReference type="EMBL" id="CP002480">
    <property type="protein sequence ID" value="ADW67877.1"/>
    <property type="molecule type" value="Genomic_DNA"/>
</dbReference>
<dbReference type="Proteomes" id="UP000000343">
    <property type="component" value="Chromosome"/>
</dbReference>
<dbReference type="RefSeq" id="WP_013579202.1">
    <property type="nucleotide sequence ID" value="NC_015064.1"/>
</dbReference>
<dbReference type="KEGG" id="acm:AciX9_0809"/>
<keyword evidence="2" id="KW-1185">Reference proteome</keyword>